<gene>
    <name evidence="2" type="ORF">SAMN04244553_4625</name>
</gene>
<accession>A0A285LS05</accession>
<sequence>MGNPAASLQIFDPGQLGSAMLRSLTNWISGEELQPEVDPYSVQDKYNRQRTDVRDRAGDVGFQGAYRPKEVRGTDEFDRDDLATLRRRVDQISIETVSSLSTTWNTIAQRHQTSLDTFSQAMAKATDDSVWKGSARDAALGAVNGYTAEAAQVTNAAKLTGNKLAELQTGLEPTKQLVPHPPEHRSGIDNARAWIAGRGWRNDDVAEYNARTEALRVLKTVYAPVVLETDTNVPQIPRPAQTTKPGDPKVGPGPGDGGGGNGGGGGGTGTGNNGDQKPTGTENPEQGSPVEENPDESTNPSGTDNPTSTPQSTDTTPASTTPASTQTPTTPGSGTPSSPGPGPGGPGPGPGNPNAATPGPGRSIPGTPATGAPGAPAAARSSAPGAGRAGMPGMGGMGGARPGGKDDESSKGIPDYLINQENGEALTGLDSIGKTVPPVIGE</sequence>
<evidence type="ECO:0000313" key="2">
    <source>
        <dbReference type="EMBL" id="SNY87675.1"/>
    </source>
</evidence>
<feature type="compositionally biased region" description="Gly residues" evidence="1">
    <location>
        <begin position="387"/>
        <end position="402"/>
    </location>
</feature>
<organism evidence="2 3">
    <name type="scientific">Nocardia amikacinitolerans</name>
    <dbReference type="NCBI Taxonomy" id="756689"/>
    <lineage>
        <taxon>Bacteria</taxon>
        <taxon>Bacillati</taxon>
        <taxon>Actinomycetota</taxon>
        <taxon>Actinomycetes</taxon>
        <taxon>Mycobacteriales</taxon>
        <taxon>Nocardiaceae</taxon>
        <taxon>Nocardia</taxon>
    </lineage>
</organism>
<evidence type="ECO:0000313" key="3">
    <source>
        <dbReference type="Proteomes" id="UP000219565"/>
    </source>
</evidence>
<dbReference type="RefSeq" id="WP_097246572.1">
    <property type="nucleotide sequence ID" value="NZ_JAMTCV010000003.1"/>
</dbReference>
<proteinExistence type="predicted"/>
<evidence type="ECO:0008006" key="4">
    <source>
        <dbReference type="Google" id="ProtNLM"/>
    </source>
</evidence>
<feature type="compositionally biased region" description="Low complexity" evidence="1">
    <location>
        <begin position="352"/>
        <end position="386"/>
    </location>
</feature>
<feature type="compositionally biased region" description="Pro residues" evidence="1">
    <location>
        <begin position="338"/>
        <end position="351"/>
    </location>
</feature>
<dbReference type="STRING" id="1379680.GCA_001612615_06212"/>
<dbReference type="EMBL" id="OBEG01000004">
    <property type="protein sequence ID" value="SNY87675.1"/>
    <property type="molecule type" value="Genomic_DNA"/>
</dbReference>
<reference evidence="2 3" key="1">
    <citation type="submission" date="2017-09" db="EMBL/GenBank/DDBJ databases">
        <authorList>
            <person name="Ehlers B."/>
            <person name="Leendertz F.H."/>
        </authorList>
    </citation>
    <scope>NUCLEOTIDE SEQUENCE [LARGE SCALE GENOMIC DNA]</scope>
    <source>
        <strain evidence="2 3">DSM 45537</strain>
    </source>
</reference>
<feature type="region of interest" description="Disordered" evidence="1">
    <location>
        <begin position="232"/>
        <end position="415"/>
    </location>
</feature>
<feature type="compositionally biased region" description="Gly residues" evidence="1">
    <location>
        <begin position="252"/>
        <end position="272"/>
    </location>
</feature>
<dbReference type="Gene3D" id="1.20.1260.20">
    <property type="entry name" value="PPE superfamily"/>
    <property type="match status" value="1"/>
</dbReference>
<dbReference type="OrthoDB" id="4571863at2"/>
<feature type="compositionally biased region" description="Low complexity" evidence="1">
    <location>
        <begin position="303"/>
        <end position="337"/>
    </location>
</feature>
<name>A0A285LS05_9NOCA</name>
<evidence type="ECO:0000256" key="1">
    <source>
        <dbReference type="SAM" id="MobiDB-lite"/>
    </source>
</evidence>
<dbReference type="Proteomes" id="UP000219565">
    <property type="component" value="Unassembled WGS sequence"/>
</dbReference>
<protein>
    <recommendedName>
        <fullName evidence="4">PPE family protein</fullName>
    </recommendedName>
</protein>
<dbReference type="AlphaFoldDB" id="A0A285LS05"/>
<feature type="compositionally biased region" description="Polar residues" evidence="1">
    <location>
        <begin position="276"/>
        <end position="286"/>
    </location>
</feature>
<keyword evidence="3" id="KW-1185">Reference proteome</keyword>
<dbReference type="InterPro" id="IPR038332">
    <property type="entry name" value="PPE_sf"/>
</dbReference>